<feature type="region of interest" description="Disordered" evidence="2">
    <location>
        <begin position="552"/>
        <end position="571"/>
    </location>
</feature>
<feature type="coiled-coil region" evidence="1">
    <location>
        <begin position="200"/>
        <end position="245"/>
    </location>
</feature>
<evidence type="ECO:0000256" key="3">
    <source>
        <dbReference type="SAM" id="Phobius"/>
    </source>
</evidence>
<evidence type="ECO:0000256" key="2">
    <source>
        <dbReference type="SAM" id="MobiDB-lite"/>
    </source>
</evidence>
<evidence type="ECO:0000313" key="4">
    <source>
        <dbReference type="EMBL" id="PQD97157.1"/>
    </source>
</evidence>
<keyword evidence="1" id="KW-0175">Coiled coil</keyword>
<evidence type="ECO:0000313" key="5">
    <source>
        <dbReference type="Proteomes" id="UP000239663"/>
    </source>
</evidence>
<sequence length="571" mass="65940">MGGRFETLYKLHDNLYKKGTSIIVSGGVLLKDRETDNIVAQLKFQSISEYKIKALKISLKAYDVSDKIVEGIEEYQYLDLNINNGEYFGSNKAIVMPDNVTRSIEIGKILVVFEGRDNSEICGAELLPLEPPQSLESVLDDPELIKQYQIETSTQSKYIPTTIQDLWLCTCGKLNNTNTCTSCRVSKEKIFNAYNPVLLEEQLKVRLDAEEVERERQERIAEISRQEAEQQKRKKRKQIVRITRVTVVIVIVLSIIAFAWTKIINPSIQYSKAESYYEKGDYDNAIVIYKELGEYKDSVQKLASAIDLNDKDQAYSSALSLFNAGQYLDALRLFEKVYEYPDVTYYRGKCYFEIESYKQAIELYEELGNDSDFKNDAEKEILEGYYYLGLDALRNGEFSIAEEYLNKTEYGDSKEALQIIEKIKQEKWIGIYRNDEDDSEWMQIVCSVNEDLTYTYEVYRQSSIWEDYSTNLVVEADGTMILVDEFNDYNEENNGGHWIEESTHQFQEDKSVYEDTGGSKGYGGGYSTIRIDLKQEGDNLILHTKARTSSFEYGAEEEEEESEYSTVYIRQ</sequence>
<organism evidence="4 5">
    <name type="scientific">Pradoshia eiseniae</name>
    <dbReference type="NCBI Taxonomy" id="2064768"/>
    <lineage>
        <taxon>Bacteria</taxon>
        <taxon>Bacillati</taxon>
        <taxon>Bacillota</taxon>
        <taxon>Bacilli</taxon>
        <taxon>Bacillales</taxon>
        <taxon>Bacillaceae</taxon>
        <taxon>Pradoshia</taxon>
    </lineage>
</organism>
<keyword evidence="3" id="KW-0472">Membrane</keyword>
<dbReference type="Proteomes" id="UP000239663">
    <property type="component" value="Unassembled WGS sequence"/>
</dbReference>
<accession>A0A2S7N551</accession>
<proteinExistence type="predicted"/>
<name>A0A2S7N551_9BACI</name>
<evidence type="ECO:0008006" key="6">
    <source>
        <dbReference type="Google" id="ProtNLM"/>
    </source>
</evidence>
<gene>
    <name evidence="4" type="ORF">CYL18_04600</name>
</gene>
<dbReference type="Pfam" id="PF13432">
    <property type="entry name" value="TPR_16"/>
    <property type="match status" value="1"/>
</dbReference>
<keyword evidence="3" id="KW-0812">Transmembrane</keyword>
<protein>
    <recommendedName>
        <fullName evidence="6">Tetratricopeptide repeat protein</fullName>
    </recommendedName>
</protein>
<dbReference type="OrthoDB" id="2724467at2"/>
<dbReference type="RefSeq" id="WP_104848252.1">
    <property type="nucleotide sequence ID" value="NZ_PKOZ01000001.1"/>
</dbReference>
<keyword evidence="3" id="KW-1133">Transmembrane helix</keyword>
<comment type="caution">
    <text evidence="4">The sequence shown here is derived from an EMBL/GenBank/DDBJ whole genome shotgun (WGS) entry which is preliminary data.</text>
</comment>
<dbReference type="EMBL" id="PKOZ01000001">
    <property type="protein sequence ID" value="PQD97157.1"/>
    <property type="molecule type" value="Genomic_DNA"/>
</dbReference>
<dbReference type="InterPro" id="IPR011990">
    <property type="entry name" value="TPR-like_helical_dom_sf"/>
</dbReference>
<dbReference type="AlphaFoldDB" id="A0A2S7N551"/>
<dbReference type="InterPro" id="IPR019734">
    <property type="entry name" value="TPR_rpt"/>
</dbReference>
<feature type="compositionally biased region" description="Acidic residues" evidence="2">
    <location>
        <begin position="554"/>
        <end position="563"/>
    </location>
</feature>
<dbReference type="Gene3D" id="1.25.40.10">
    <property type="entry name" value="Tetratricopeptide repeat domain"/>
    <property type="match status" value="1"/>
</dbReference>
<dbReference type="Pfam" id="PF13174">
    <property type="entry name" value="TPR_6"/>
    <property type="match status" value="1"/>
</dbReference>
<reference evidence="4 5" key="1">
    <citation type="submission" date="2017-12" db="EMBL/GenBank/DDBJ databases">
        <title>Taxonomic description and draft genome of Pradoshia cofamensis Gen. nov., sp. nov., a thermotolerant bacillale isolated from anterior gut of earthworm Eisenia fetida.</title>
        <authorList>
            <person name="Saha T."/>
            <person name="Chakraborty R."/>
        </authorList>
    </citation>
    <scope>NUCLEOTIDE SEQUENCE [LARGE SCALE GENOMIC DNA]</scope>
    <source>
        <strain evidence="4 5">EAG3</strain>
    </source>
</reference>
<evidence type="ECO:0000256" key="1">
    <source>
        <dbReference type="SAM" id="Coils"/>
    </source>
</evidence>
<keyword evidence="5" id="KW-1185">Reference proteome</keyword>
<feature type="transmembrane region" description="Helical" evidence="3">
    <location>
        <begin position="242"/>
        <end position="260"/>
    </location>
</feature>
<dbReference type="SUPFAM" id="SSF48452">
    <property type="entry name" value="TPR-like"/>
    <property type="match status" value="1"/>
</dbReference>